<reference evidence="2" key="1">
    <citation type="journal article" date="2013" name="Genome Announc.">
        <title>Draft genome sequence of the basidiomycetous yeast-like fungus Pseudozyma hubeiensis SY62, which produces an abundant amount of the biosurfactant mannosylerythritol lipids.</title>
        <authorList>
            <person name="Konishi M."/>
            <person name="Hatada Y."/>
            <person name="Horiuchi J."/>
        </authorList>
    </citation>
    <scope>NUCLEOTIDE SEQUENCE [LARGE SCALE GENOMIC DNA]</scope>
    <source>
        <strain evidence="2">SY62</strain>
    </source>
</reference>
<organism evidence="1 2">
    <name type="scientific">Pseudozyma hubeiensis (strain SY62)</name>
    <name type="common">Yeast</name>
    <dbReference type="NCBI Taxonomy" id="1305764"/>
    <lineage>
        <taxon>Eukaryota</taxon>
        <taxon>Fungi</taxon>
        <taxon>Dikarya</taxon>
        <taxon>Basidiomycota</taxon>
        <taxon>Ustilaginomycotina</taxon>
        <taxon>Ustilaginomycetes</taxon>
        <taxon>Ustilaginales</taxon>
        <taxon>Ustilaginaceae</taxon>
        <taxon>Pseudozyma</taxon>
    </lineage>
</organism>
<gene>
    <name evidence="1" type="ORF">PHSY_006566</name>
</gene>
<dbReference type="Proteomes" id="UP000014071">
    <property type="component" value="Unassembled WGS sequence"/>
</dbReference>
<proteinExistence type="predicted"/>
<dbReference type="RefSeq" id="XP_012192556.1">
    <property type="nucleotide sequence ID" value="XM_012337166.1"/>
</dbReference>
<dbReference type="EMBL" id="DF238822">
    <property type="protein sequence ID" value="GAC98969.1"/>
    <property type="molecule type" value="Genomic_DNA"/>
</dbReference>
<evidence type="ECO:0000313" key="1">
    <source>
        <dbReference type="EMBL" id="GAC98969.1"/>
    </source>
</evidence>
<evidence type="ECO:0000313" key="2">
    <source>
        <dbReference type="Proteomes" id="UP000014071"/>
    </source>
</evidence>
<dbReference type="AlphaFoldDB" id="R9PC91"/>
<name>R9PC91_PSEHS</name>
<keyword evidence="2" id="KW-1185">Reference proteome</keyword>
<dbReference type="HOGENOM" id="CLU_1142995_0_0_1"/>
<sequence>MAAQPLSLRSERRYVAQRDDLDGGRQAKLQCWSGSGTSYISLSYLLPSADTRYNRDAIMLDYRDSGMLIAFSHTRSILGSPKRAHAATAVKFCLLTLSSTRSFTTSRHRRSFPAAHYRINLKRCRAGFHSSQPLNRHIVLFILTLLDSSGSCVCRKRSFGMPRFLENDALGHAAAPSSDLLRHRVSEHRKTPRCNDDGPGWWQILSEGGAGKHLVRISCFFAVFELAPCNVASVRPDKIIHPT</sequence>
<dbReference type="GeneID" id="24111835"/>
<protein>
    <submittedName>
        <fullName evidence="1">Uncharacterized protein</fullName>
    </submittedName>
</protein>
<accession>R9PC91</accession>